<feature type="transmembrane region" description="Helical" evidence="9">
    <location>
        <begin position="6"/>
        <end position="27"/>
    </location>
</feature>
<evidence type="ECO:0000313" key="12">
    <source>
        <dbReference type="Proteomes" id="UP000183461"/>
    </source>
</evidence>
<dbReference type="Gene3D" id="1.10.287.130">
    <property type="match status" value="1"/>
</dbReference>
<dbReference type="SUPFAM" id="SSF47384">
    <property type="entry name" value="Homodimeric domain of signal transducing histidine kinase"/>
    <property type="match status" value="1"/>
</dbReference>
<dbReference type="SUPFAM" id="SSF55874">
    <property type="entry name" value="ATPase domain of HSP90 chaperone/DNA topoisomerase II/histidine kinase"/>
    <property type="match status" value="1"/>
</dbReference>
<dbReference type="Gene3D" id="3.30.565.10">
    <property type="entry name" value="Histidine kinase-like ATPase, C-terminal domain"/>
    <property type="match status" value="1"/>
</dbReference>
<dbReference type="CDD" id="cd00082">
    <property type="entry name" value="HisKA"/>
    <property type="match status" value="1"/>
</dbReference>
<dbReference type="PROSITE" id="PS50109">
    <property type="entry name" value="HIS_KIN"/>
    <property type="match status" value="1"/>
</dbReference>
<dbReference type="InterPro" id="IPR003661">
    <property type="entry name" value="HisK_dim/P_dom"/>
</dbReference>
<reference evidence="11 12" key="1">
    <citation type="submission" date="2016-11" db="EMBL/GenBank/DDBJ databases">
        <authorList>
            <person name="Jaros S."/>
            <person name="Januszkiewicz K."/>
            <person name="Wedrychowicz H."/>
        </authorList>
    </citation>
    <scope>NUCLEOTIDE SEQUENCE [LARGE SCALE GENOMIC DNA]</scope>
    <source>
        <strain evidence="11 12">YL228</strain>
    </source>
</reference>
<evidence type="ECO:0000256" key="6">
    <source>
        <dbReference type="ARBA" id="ARBA00022777"/>
    </source>
</evidence>
<proteinExistence type="predicted"/>
<keyword evidence="8 9" id="KW-0472">Membrane</keyword>
<dbReference type="InterPro" id="IPR004358">
    <property type="entry name" value="Sig_transdc_His_kin-like_C"/>
</dbReference>
<evidence type="ECO:0000256" key="5">
    <source>
        <dbReference type="ARBA" id="ARBA00022679"/>
    </source>
</evidence>
<dbReference type="InterPro" id="IPR035965">
    <property type="entry name" value="PAS-like_dom_sf"/>
</dbReference>
<dbReference type="GO" id="GO:0004721">
    <property type="term" value="F:phosphoprotein phosphatase activity"/>
    <property type="evidence" value="ECO:0007669"/>
    <property type="project" value="TreeGrafter"/>
</dbReference>
<dbReference type="SUPFAM" id="SSF55785">
    <property type="entry name" value="PYP-like sensor domain (PAS domain)"/>
    <property type="match status" value="1"/>
</dbReference>
<feature type="domain" description="Histidine kinase" evidence="10">
    <location>
        <begin position="339"/>
        <end position="554"/>
    </location>
</feature>
<evidence type="ECO:0000256" key="2">
    <source>
        <dbReference type="ARBA" id="ARBA00004370"/>
    </source>
</evidence>
<dbReference type="FunFam" id="1.10.287.130:FF:000001">
    <property type="entry name" value="Two-component sensor histidine kinase"/>
    <property type="match status" value="1"/>
</dbReference>
<gene>
    <name evidence="11" type="ORF">SAMN02910280_0288</name>
</gene>
<dbReference type="EC" id="2.7.13.3" evidence="3"/>
<evidence type="ECO:0000256" key="7">
    <source>
        <dbReference type="ARBA" id="ARBA00023012"/>
    </source>
</evidence>
<evidence type="ECO:0000256" key="3">
    <source>
        <dbReference type="ARBA" id="ARBA00012438"/>
    </source>
</evidence>
<evidence type="ECO:0000259" key="10">
    <source>
        <dbReference type="PROSITE" id="PS50109"/>
    </source>
</evidence>
<dbReference type="InterPro" id="IPR036097">
    <property type="entry name" value="HisK_dim/P_sf"/>
</dbReference>
<dbReference type="SMART" id="SM00388">
    <property type="entry name" value="HisKA"/>
    <property type="match status" value="1"/>
</dbReference>
<keyword evidence="4" id="KW-0597">Phosphoprotein</keyword>
<organism evidence="11 12">
    <name type="scientific">Ruminococcus flavefaciens</name>
    <dbReference type="NCBI Taxonomy" id="1265"/>
    <lineage>
        <taxon>Bacteria</taxon>
        <taxon>Bacillati</taxon>
        <taxon>Bacillota</taxon>
        <taxon>Clostridia</taxon>
        <taxon>Eubacteriales</taxon>
        <taxon>Oscillospiraceae</taxon>
        <taxon>Ruminococcus</taxon>
    </lineage>
</organism>
<dbReference type="CDD" id="cd00075">
    <property type="entry name" value="HATPase"/>
    <property type="match status" value="1"/>
</dbReference>
<dbReference type="GO" id="GO:0005886">
    <property type="term" value="C:plasma membrane"/>
    <property type="evidence" value="ECO:0007669"/>
    <property type="project" value="TreeGrafter"/>
</dbReference>
<accession>A0A1K1Q152</accession>
<protein>
    <recommendedName>
        <fullName evidence="3">histidine kinase</fullName>
        <ecNumber evidence="3">2.7.13.3</ecNumber>
    </recommendedName>
</protein>
<dbReference type="InterPro" id="IPR036890">
    <property type="entry name" value="HATPase_C_sf"/>
</dbReference>
<dbReference type="PANTHER" id="PTHR45453:SF1">
    <property type="entry name" value="PHOSPHATE REGULON SENSOR PROTEIN PHOR"/>
    <property type="match status" value="1"/>
</dbReference>
<dbReference type="FunFam" id="3.30.565.10:FF:000006">
    <property type="entry name" value="Sensor histidine kinase WalK"/>
    <property type="match status" value="1"/>
</dbReference>
<keyword evidence="9" id="KW-0812">Transmembrane</keyword>
<dbReference type="GO" id="GO:0016036">
    <property type="term" value="P:cellular response to phosphate starvation"/>
    <property type="evidence" value="ECO:0007669"/>
    <property type="project" value="TreeGrafter"/>
</dbReference>
<dbReference type="AlphaFoldDB" id="A0A1K1Q152"/>
<evidence type="ECO:0000256" key="8">
    <source>
        <dbReference type="ARBA" id="ARBA00023136"/>
    </source>
</evidence>
<dbReference type="InterPro" id="IPR003594">
    <property type="entry name" value="HATPase_dom"/>
</dbReference>
<evidence type="ECO:0000256" key="9">
    <source>
        <dbReference type="SAM" id="Phobius"/>
    </source>
</evidence>
<evidence type="ECO:0000313" key="11">
    <source>
        <dbReference type="EMBL" id="SFW53453.1"/>
    </source>
</evidence>
<comment type="subcellular location">
    <subcellularLocation>
        <location evidence="2">Membrane</location>
    </subcellularLocation>
</comment>
<evidence type="ECO:0000256" key="4">
    <source>
        <dbReference type="ARBA" id="ARBA00022553"/>
    </source>
</evidence>
<keyword evidence="7" id="KW-0902">Two-component regulatory system</keyword>
<feature type="transmembrane region" description="Helical" evidence="9">
    <location>
        <begin position="150"/>
        <end position="172"/>
    </location>
</feature>
<dbReference type="Pfam" id="PF00512">
    <property type="entry name" value="HisKA"/>
    <property type="match status" value="1"/>
</dbReference>
<dbReference type="CDD" id="cd00130">
    <property type="entry name" value="PAS"/>
    <property type="match status" value="1"/>
</dbReference>
<dbReference type="RefSeq" id="WP_072301336.1">
    <property type="nucleotide sequence ID" value="NZ_FPIP01000012.1"/>
</dbReference>
<keyword evidence="9" id="KW-1133">Transmembrane helix</keyword>
<dbReference type="InterPro" id="IPR005467">
    <property type="entry name" value="His_kinase_dom"/>
</dbReference>
<dbReference type="GO" id="GO:0000155">
    <property type="term" value="F:phosphorelay sensor kinase activity"/>
    <property type="evidence" value="ECO:0007669"/>
    <property type="project" value="InterPro"/>
</dbReference>
<dbReference type="Gene3D" id="3.30.450.20">
    <property type="entry name" value="PAS domain"/>
    <property type="match status" value="1"/>
</dbReference>
<sequence length="563" mass="61507">MTKKIFLSIVSICGISVIAVMLLITVLMNNKTAELAAEQVGNEARLIASAVEKGGSDYLLDTEFSENIRVTWIDSGGTVKFDTDKDADSLENHADREEIAQALQTGEGSSSRYSETIMKKTVNHAVRLSDGSVIRVSGAHSSFTAQFLKLINPILLILAAAALFSALSASAVSRNIVKPINDIDLEHPDAQKNYKELAPLLEKLRTQNHKVSRQMDEIQSRREQFSLMTESMSEGLIIADPKLMVLACNTAALKLLGTGSFTMGQSIYALNNSDIFRRCLLNALGGRRSECILRTGGGQREVIASPANSIDMVCGLVVFIMDVTEKQELETMRREFTSNVSHELKTPLTTIYGTADMLASGMVQPEDVVQFGGNIRGEAERLINLINDIISLSKLDEDSAPHENESVELYSLAEEVIGRLKLSAEEKGVAVSLTGEKVSLMGSRTILSEVMYNLCDNGIKYNVSGGKLDVKISHAPKRAIITVSDTGIGIPKQHIGRIFERFYRVDKSRSRKIKGTGLGLSIVKHGVMYHNGTVHVDSESGKGTTFTIELPIEKKNNEQGENI</sequence>
<dbReference type="Proteomes" id="UP000183461">
    <property type="component" value="Unassembled WGS sequence"/>
</dbReference>
<dbReference type="EMBL" id="FPIP01000012">
    <property type="protein sequence ID" value="SFW53453.1"/>
    <property type="molecule type" value="Genomic_DNA"/>
</dbReference>
<dbReference type="Pfam" id="PF02518">
    <property type="entry name" value="HATPase_c"/>
    <property type="match status" value="1"/>
</dbReference>
<dbReference type="InterPro" id="IPR050351">
    <property type="entry name" value="BphY/WalK/GraS-like"/>
</dbReference>
<evidence type="ECO:0000256" key="1">
    <source>
        <dbReference type="ARBA" id="ARBA00000085"/>
    </source>
</evidence>
<keyword evidence="6 11" id="KW-0418">Kinase</keyword>
<dbReference type="SMART" id="SM00387">
    <property type="entry name" value="HATPase_c"/>
    <property type="match status" value="1"/>
</dbReference>
<dbReference type="PANTHER" id="PTHR45453">
    <property type="entry name" value="PHOSPHATE REGULON SENSOR PROTEIN PHOR"/>
    <property type="match status" value="1"/>
</dbReference>
<dbReference type="PRINTS" id="PR00344">
    <property type="entry name" value="BCTRLSENSOR"/>
</dbReference>
<dbReference type="InterPro" id="IPR000014">
    <property type="entry name" value="PAS"/>
</dbReference>
<name>A0A1K1Q152_RUMFL</name>
<comment type="catalytic activity">
    <reaction evidence="1">
        <text>ATP + protein L-histidine = ADP + protein N-phospho-L-histidine.</text>
        <dbReference type="EC" id="2.7.13.3"/>
    </reaction>
</comment>
<keyword evidence="5" id="KW-0808">Transferase</keyword>